<dbReference type="InterPro" id="IPR017900">
    <property type="entry name" value="4Fe4S_Fe_S_CS"/>
</dbReference>
<feature type="domain" description="4Fe-4S ferredoxin-type" evidence="1">
    <location>
        <begin position="38"/>
        <end position="69"/>
    </location>
</feature>
<dbReference type="PROSITE" id="PS51379">
    <property type="entry name" value="4FE4S_FER_2"/>
    <property type="match status" value="2"/>
</dbReference>
<dbReference type="PANTHER" id="PTHR43122">
    <property type="entry name" value="FERREDOXIN SUBUNIT OF PYRUVATE:FLAVODOXIN OXIDOREDUCTASE-RELATED"/>
    <property type="match status" value="1"/>
</dbReference>
<proteinExistence type="predicted"/>
<dbReference type="PANTHER" id="PTHR43122:SF1">
    <property type="entry name" value="IRON-SULFUR-BINDING PROTEIN"/>
    <property type="match status" value="1"/>
</dbReference>
<dbReference type="Pfam" id="PF12838">
    <property type="entry name" value="Fer4_7"/>
    <property type="match status" value="1"/>
</dbReference>
<evidence type="ECO:0000259" key="1">
    <source>
        <dbReference type="PROSITE" id="PS51379"/>
    </source>
</evidence>
<comment type="caution">
    <text evidence="2">The sequence shown here is derived from an EMBL/GenBank/DDBJ whole genome shotgun (WGS) entry which is preliminary data.</text>
</comment>
<gene>
    <name evidence="2" type="ORF">AC482_02190</name>
</gene>
<evidence type="ECO:0000313" key="2">
    <source>
        <dbReference type="EMBL" id="KON31033.1"/>
    </source>
</evidence>
<feature type="domain" description="4Fe-4S ferredoxin-type" evidence="1">
    <location>
        <begin position="2"/>
        <end position="31"/>
    </location>
</feature>
<dbReference type="EMBL" id="LFWZ01000015">
    <property type="protein sequence ID" value="KON31033.1"/>
    <property type="molecule type" value="Genomic_DNA"/>
</dbReference>
<dbReference type="Proteomes" id="UP000037210">
    <property type="component" value="Unassembled WGS sequence"/>
</dbReference>
<dbReference type="InterPro" id="IPR017896">
    <property type="entry name" value="4Fe4S_Fe-S-bd"/>
</dbReference>
<reference evidence="2 3" key="1">
    <citation type="submission" date="2015-06" db="EMBL/GenBank/DDBJ databases">
        <title>New insights into the roles of widespread benthic archaea in carbon and nitrogen cycling.</title>
        <authorList>
            <person name="Lazar C.S."/>
            <person name="Baker B.J."/>
            <person name="Seitz K.W."/>
            <person name="Hyde A.S."/>
            <person name="Dick G.J."/>
            <person name="Hinrichs K.-U."/>
            <person name="Teske A.P."/>
        </authorList>
    </citation>
    <scope>NUCLEOTIDE SEQUENCE [LARGE SCALE GENOMIC DNA]</scope>
    <source>
        <strain evidence="2">DG-45</strain>
    </source>
</reference>
<name>A0A0M0BR35_9ARCH</name>
<organism evidence="2 3">
    <name type="scientific">miscellaneous Crenarchaeota group-15 archaeon DG-45</name>
    <dbReference type="NCBI Taxonomy" id="1685127"/>
    <lineage>
        <taxon>Archaea</taxon>
        <taxon>Candidatus Bathyarchaeota</taxon>
        <taxon>MCG-15</taxon>
    </lineage>
</organism>
<dbReference type="AlphaFoldDB" id="A0A0M0BR35"/>
<evidence type="ECO:0000313" key="3">
    <source>
        <dbReference type="Proteomes" id="UP000037210"/>
    </source>
</evidence>
<sequence>MARIVVNEEFCKGCKLCVEACPHRLIVETERLNDAGYHPVEFCDDEGKCTGCALCALMCPDCAIEVYREDEG</sequence>
<dbReference type="SUPFAM" id="SSF54862">
    <property type="entry name" value="4Fe-4S ferredoxins"/>
    <property type="match status" value="1"/>
</dbReference>
<accession>A0A0M0BR35</accession>
<dbReference type="Gene3D" id="3.30.70.20">
    <property type="match status" value="1"/>
</dbReference>
<dbReference type="PROSITE" id="PS00198">
    <property type="entry name" value="4FE4S_FER_1"/>
    <property type="match status" value="2"/>
</dbReference>
<protein>
    <recommendedName>
        <fullName evidence="1">4Fe-4S ferredoxin-type domain-containing protein</fullName>
    </recommendedName>
</protein>
<dbReference type="GO" id="GO:0016491">
    <property type="term" value="F:oxidoreductase activity"/>
    <property type="evidence" value="ECO:0007669"/>
    <property type="project" value="UniProtKB-ARBA"/>
</dbReference>